<organism evidence="1 2">
    <name type="scientific">Carya illinoinensis</name>
    <name type="common">Pecan</name>
    <dbReference type="NCBI Taxonomy" id="32201"/>
    <lineage>
        <taxon>Eukaryota</taxon>
        <taxon>Viridiplantae</taxon>
        <taxon>Streptophyta</taxon>
        <taxon>Embryophyta</taxon>
        <taxon>Tracheophyta</taxon>
        <taxon>Spermatophyta</taxon>
        <taxon>Magnoliopsida</taxon>
        <taxon>eudicotyledons</taxon>
        <taxon>Gunneridae</taxon>
        <taxon>Pentapetalae</taxon>
        <taxon>rosids</taxon>
        <taxon>fabids</taxon>
        <taxon>Fagales</taxon>
        <taxon>Juglandaceae</taxon>
        <taxon>Carya</taxon>
    </lineage>
</organism>
<dbReference type="EMBL" id="CM031837">
    <property type="protein sequence ID" value="KAG6680984.1"/>
    <property type="molecule type" value="Genomic_DNA"/>
</dbReference>
<sequence>MTYLGLLLGAASRTASLWDPVIERLERCLAGWKRMYFSKDGRITLIKSTLSNLPTYFLSLFSIPTNVALRLEKFQRDFLWGGMGEEFKFHLVKWEKVCSPLSNGSLGIRNMRTFNQALLGKWLWSYHKELEALWKMVIESKCESLWRGCCIKEVRSAYGVGLWKHIRRGWEVFSRYTHLCLGEGTRIKFWYDTWCDHVTLKDSFPSLFRVARDTDVSVADVMGRSGEQI</sequence>
<protein>
    <submittedName>
        <fullName evidence="1">Uncharacterized protein</fullName>
    </submittedName>
</protein>
<dbReference type="Proteomes" id="UP000811246">
    <property type="component" value="Chromosome 13"/>
</dbReference>
<accession>A0A922DBP8</accession>
<dbReference type="PANTHER" id="PTHR33116">
    <property type="entry name" value="REVERSE TRANSCRIPTASE ZINC-BINDING DOMAIN-CONTAINING PROTEIN-RELATED-RELATED"/>
    <property type="match status" value="1"/>
</dbReference>
<comment type="caution">
    <text evidence="1">The sequence shown here is derived from an EMBL/GenBank/DDBJ whole genome shotgun (WGS) entry which is preliminary data.</text>
</comment>
<proteinExistence type="predicted"/>
<gene>
    <name evidence="1" type="ORF">I3842_13G070600</name>
</gene>
<evidence type="ECO:0000313" key="2">
    <source>
        <dbReference type="Proteomes" id="UP000811246"/>
    </source>
</evidence>
<name>A0A922DBP8_CARIL</name>
<reference evidence="1" key="1">
    <citation type="submission" date="2021-01" db="EMBL/GenBank/DDBJ databases">
        <authorList>
            <person name="Lovell J.T."/>
            <person name="Bentley N."/>
            <person name="Bhattarai G."/>
            <person name="Jenkins J.W."/>
            <person name="Sreedasyam A."/>
            <person name="Alarcon Y."/>
            <person name="Bock C."/>
            <person name="Boston L."/>
            <person name="Carlson J."/>
            <person name="Cervantes K."/>
            <person name="Clermont K."/>
            <person name="Krom N."/>
            <person name="Kubenka K."/>
            <person name="Mamidi S."/>
            <person name="Mattison C."/>
            <person name="Monteros M."/>
            <person name="Pisani C."/>
            <person name="Plott C."/>
            <person name="Rajasekar S."/>
            <person name="Rhein H.S."/>
            <person name="Rohla C."/>
            <person name="Song M."/>
            <person name="Hilaire R.S."/>
            <person name="Shu S."/>
            <person name="Wells L."/>
            <person name="Wang X."/>
            <person name="Webber J."/>
            <person name="Heerema R.J."/>
            <person name="Klein P."/>
            <person name="Conner P."/>
            <person name="Grauke L."/>
            <person name="Grimwood J."/>
            <person name="Schmutz J."/>
            <person name="Randall J.J."/>
        </authorList>
    </citation>
    <scope>NUCLEOTIDE SEQUENCE</scope>
    <source>
        <tissue evidence="1">Leaf</tissue>
    </source>
</reference>
<evidence type="ECO:0000313" key="1">
    <source>
        <dbReference type="EMBL" id="KAG6680984.1"/>
    </source>
</evidence>
<dbReference type="AlphaFoldDB" id="A0A922DBP8"/>
<dbReference type="PANTHER" id="PTHR33116:SF78">
    <property type="entry name" value="OS12G0587133 PROTEIN"/>
    <property type="match status" value="1"/>
</dbReference>